<dbReference type="SUPFAM" id="SSF54695">
    <property type="entry name" value="POZ domain"/>
    <property type="match status" value="1"/>
</dbReference>
<dbReference type="InterPro" id="IPR000210">
    <property type="entry name" value="BTB/POZ_dom"/>
</dbReference>
<dbReference type="Proteomes" id="UP001271007">
    <property type="component" value="Unassembled WGS sequence"/>
</dbReference>
<dbReference type="EMBL" id="JAWDJX010000074">
    <property type="protein sequence ID" value="KAK3046938.1"/>
    <property type="molecule type" value="Genomic_DNA"/>
</dbReference>
<evidence type="ECO:0000313" key="3">
    <source>
        <dbReference type="Proteomes" id="UP001271007"/>
    </source>
</evidence>
<comment type="caution">
    <text evidence="2">The sequence shown here is derived from an EMBL/GenBank/DDBJ whole genome shotgun (WGS) entry which is preliminary data.</text>
</comment>
<accession>A0AAJ0G7H0</accession>
<dbReference type="Pfam" id="PF00651">
    <property type="entry name" value="BTB"/>
    <property type="match status" value="1"/>
</dbReference>
<keyword evidence="3" id="KW-1185">Reference proteome</keyword>
<sequence>MAKDVDPLWSGVSKLFNSKDFSYFTIRCGDREWPAHKAVLCTQSEYSDRVVRAGFKESHENAIELHEDDPNIVQMMLVWLYTGKYGPIWLPDDALPSVGGLNSVELHVPVFEIADKYLLPKLKAIAAARFDYWAHEFWNIKGFAVGIAAVYDLPSDVGAPLRKTVMDVVRLHSSTFLHGTATAAWWFRKTMDETPELGASVAMLMSEKVNELSEQIMKLESRRANR</sequence>
<dbReference type="PROSITE" id="PS50097">
    <property type="entry name" value="BTB"/>
    <property type="match status" value="1"/>
</dbReference>
<organism evidence="2 3">
    <name type="scientific">Extremus antarcticus</name>
    <dbReference type="NCBI Taxonomy" id="702011"/>
    <lineage>
        <taxon>Eukaryota</taxon>
        <taxon>Fungi</taxon>
        <taxon>Dikarya</taxon>
        <taxon>Ascomycota</taxon>
        <taxon>Pezizomycotina</taxon>
        <taxon>Dothideomycetes</taxon>
        <taxon>Dothideomycetidae</taxon>
        <taxon>Mycosphaerellales</taxon>
        <taxon>Extremaceae</taxon>
        <taxon>Extremus</taxon>
    </lineage>
</organism>
<protein>
    <recommendedName>
        <fullName evidence="1">BTB domain-containing protein</fullName>
    </recommendedName>
</protein>
<gene>
    <name evidence="2" type="ORF">LTR09_011622</name>
</gene>
<dbReference type="InterPro" id="IPR011333">
    <property type="entry name" value="SKP1/BTB/POZ_sf"/>
</dbReference>
<dbReference type="AlphaFoldDB" id="A0AAJ0G7H0"/>
<dbReference type="Gene3D" id="3.30.710.10">
    <property type="entry name" value="Potassium Channel Kv1.1, Chain A"/>
    <property type="match status" value="1"/>
</dbReference>
<reference evidence="2" key="1">
    <citation type="submission" date="2023-04" db="EMBL/GenBank/DDBJ databases">
        <title>Black Yeasts Isolated from many extreme environments.</title>
        <authorList>
            <person name="Coleine C."/>
            <person name="Stajich J.E."/>
            <person name="Selbmann L."/>
        </authorList>
    </citation>
    <scope>NUCLEOTIDE SEQUENCE</scope>
    <source>
        <strain evidence="2">CCFEE 5312</strain>
    </source>
</reference>
<dbReference type="SMART" id="SM00225">
    <property type="entry name" value="BTB"/>
    <property type="match status" value="1"/>
</dbReference>
<dbReference type="PANTHER" id="PTHR47843">
    <property type="entry name" value="BTB DOMAIN-CONTAINING PROTEIN-RELATED"/>
    <property type="match status" value="1"/>
</dbReference>
<name>A0AAJ0G7H0_9PEZI</name>
<dbReference type="PANTHER" id="PTHR47843:SF5">
    <property type="entry name" value="BTB_POZ DOMAIN PROTEIN"/>
    <property type="match status" value="1"/>
</dbReference>
<evidence type="ECO:0000313" key="2">
    <source>
        <dbReference type="EMBL" id="KAK3046938.1"/>
    </source>
</evidence>
<feature type="domain" description="BTB" evidence="1">
    <location>
        <begin position="22"/>
        <end position="84"/>
    </location>
</feature>
<proteinExistence type="predicted"/>
<evidence type="ECO:0000259" key="1">
    <source>
        <dbReference type="PROSITE" id="PS50097"/>
    </source>
</evidence>